<dbReference type="SUPFAM" id="SSF53901">
    <property type="entry name" value="Thiolase-like"/>
    <property type="match status" value="1"/>
</dbReference>
<dbReference type="EMBL" id="WEHX01000125">
    <property type="protein sequence ID" value="KAB7653396.1"/>
    <property type="molecule type" value="Genomic_DNA"/>
</dbReference>
<organism evidence="2 3">
    <name type="scientific">Sutterella seckii</name>
    <dbReference type="NCBI Taxonomy" id="1944635"/>
    <lineage>
        <taxon>Bacteria</taxon>
        <taxon>Pseudomonadati</taxon>
        <taxon>Pseudomonadota</taxon>
        <taxon>Betaproteobacteria</taxon>
        <taxon>Burkholderiales</taxon>
        <taxon>Sutterellaceae</taxon>
        <taxon>Sutterella</taxon>
    </lineage>
</organism>
<dbReference type="RefSeq" id="WP_319643767.1">
    <property type="nucleotide sequence ID" value="NZ_WEHX01000125.1"/>
</dbReference>
<reference evidence="2 3" key="1">
    <citation type="submission" date="2019-10" db="EMBL/GenBank/DDBJ databases">
        <title>Genome diversity of Sutterella seckii.</title>
        <authorList>
            <person name="Chaplin A.V."/>
            <person name="Sokolova S.R."/>
            <person name="Mosin K.A."/>
            <person name="Ivanova E.L."/>
            <person name="Kochetkova T.O."/>
            <person name="Goltsov A.Y."/>
            <person name="Trofimov D.Y."/>
            <person name="Efimov B.A."/>
        </authorList>
    </citation>
    <scope>NUCLEOTIDE SEQUENCE [LARGE SCALE GENOMIC DNA]</scope>
    <source>
        <strain evidence="2 3">ASD393</strain>
    </source>
</reference>
<evidence type="ECO:0000313" key="2">
    <source>
        <dbReference type="EMBL" id="KAB7653396.1"/>
    </source>
</evidence>
<evidence type="ECO:0000313" key="3">
    <source>
        <dbReference type="Proteomes" id="UP000430564"/>
    </source>
</evidence>
<dbReference type="InterPro" id="IPR014030">
    <property type="entry name" value="Ketoacyl_synth_N"/>
</dbReference>
<accession>A0A6I1ELV8</accession>
<protein>
    <recommendedName>
        <fullName evidence="1">Beta-ketoacyl synthase-like N-terminal domain-containing protein</fullName>
    </recommendedName>
</protein>
<name>A0A6I1ELV8_9BURK</name>
<dbReference type="GO" id="GO:0016746">
    <property type="term" value="F:acyltransferase activity"/>
    <property type="evidence" value="ECO:0007669"/>
    <property type="project" value="InterPro"/>
</dbReference>
<proteinExistence type="predicted"/>
<evidence type="ECO:0000259" key="1">
    <source>
        <dbReference type="Pfam" id="PF00109"/>
    </source>
</evidence>
<dbReference type="Gene3D" id="3.40.47.10">
    <property type="match status" value="1"/>
</dbReference>
<dbReference type="Proteomes" id="UP000430564">
    <property type="component" value="Unassembled WGS sequence"/>
</dbReference>
<feature type="non-terminal residue" evidence="2">
    <location>
        <position position="208"/>
    </location>
</feature>
<dbReference type="AlphaFoldDB" id="A0A6I1ELV8"/>
<dbReference type="InterPro" id="IPR016039">
    <property type="entry name" value="Thiolase-like"/>
</dbReference>
<feature type="domain" description="Beta-ketoacyl synthase-like N-terminal" evidence="1">
    <location>
        <begin position="67"/>
        <end position="198"/>
    </location>
</feature>
<comment type="caution">
    <text evidence="2">The sequence shown here is derived from an EMBL/GenBank/DDBJ whole genome shotgun (WGS) entry which is preliminary data.</text>
</comment>
<sequence>MPMPSGSNPTILIPASTMLSALGDDPEKFLERLSSPEPFGEAPEGFAPEAVLQKGCRIARNIGIEEEDLSRELLLALALTAPLFERARAAGVDLSEIGFIFGATTAGTPEAAERIRENEASPLKRWRMMEIGRMAPVIARAFGIAGPVFTVSTACTAGAKAIAEGARLLARGRVKAVIARLAEAINHQGEAAHLPEAKVFERVLAAFS</sequence>
<gene>
    <name evidence="2" type="ORF">GBM95_10935</name>
</gene>
<dbReference type="Pfam" id="PF00109">
    <property type="entry name" value="ketoacyl-synt"/>
    <property type="match status" value="1"/>
</dbReference>